<name>A0AC35FY38_9BILA</name>
<protein>
    <submittedName>
        <fullName evidence="2">START domain-containing protein</fullName>
    </submittedName>
</protein>
<evidence type="ECO:0000313" key="2">
    <source>
        <dbReference type="WBParaSite" id="PS1159_v2.g21990.t1"/>
    </source>
</evidence>
<reference evidence="2" key="1">
    <citation type="submission" date="2022-11" db="UniProtKB">
        <authorList>
            <consortium name="WormBaseParasite"/>
        </authorList>
    </citation>
    <scope>IDENTIFICATION</scope>
</reference>
<dbReference type="Proteomes" id="UP000887580">
    <property type="component" value="Unplaced"/>
</dbReference>
<accession>A0AC35FY38</accession>
<evidence type="ECO:0000313" key="1">
    <source>
        <dbReference type="Proteomes" id="UP000887580"/>
    </source>
</evidence>
<dbReference type="WBParaSite" id="PS1159_v2.g21990.t1">
    <property type="protein sequence ID" value="PS1159_v2.g21990.t1"/>
    <property type="gene ID" value="PS1159_v2.g21990"/>
</dbReference>
<proteinExistence type="predicted"/>
<sequence>MNEISLNGWVFKYTNFIYGYQERYFKIENGSIFYYLSKENIKDGCRKYRQLSNFAIEVDENDDPCRLDIVFTDDRWCLRFKSIEEMIVFKNALRSFLPMPISPVPSRDSSIDMHKLAIMSKNMNAQYENISSFLDRFVGNSREPINLSIIEQTVDCSRQLESNLRHLRAMLRMCKVKETYLSDEEFFDCSDEHGDIQLDKQMTDEFKQDLTPVSKVMNNSSNVSEVHEHPLYSHIRNLTAEQIRYAKAGVDEGTWELFCQDGAMKMYKREMESDDGCMIDPLKSIHSVEGISAKEYITCFFKSEYKPEWDDTLIKLNVVETLDPNTIVLHQLHKKVWPAAQRESLFWSHLEEISDQKEDDAFDAWIVCNHNIDRDDVPLTNPSCVRVGLKIAMLCQTIINPDARSKSRDQITRNDISVRIFYVASVHPGGWLPSAALRQVYKKEYPRFLRRFSAYVVEKVQNRPLDL</sequence>
<organism evidence="1 2">
    <name type="scientific">Panagrolaimus sp. PS1159</name>
    <dbReference type="NCBI Taxonomy" id="55785"/>
    <lineage>
        <taxon>Eukaryota</taxon>
        <taxon>Metazoa</taxon>
        <taxon>Ecdysozoa</taxon>
        <taxon>Nematoda</taxon>
        <taxon>Chromadorea</taxon>
        <taxon>Rhabditida</taxon>
        <taxon>Tylenchina</taxon>
        <taxon>Panagrolaimomorpha</taxon>
        <taxon>Panagrolaimoidea</taxon>
        <taxon>Panagrolaimidae</taxon>
        <taxon>Panagrolaimus</taxon>
    </lineage>
</organism>